<keyword evidence="5 8" id="KW-0472">Membrane</keyword>
<dbReference type="PANTHER" id="PTHR42643:SF35">
    <property type="entry name" value="IONOTROPIC RECEPTOR 68A, ISOFORM A"/>
    <property type="match status" value="1"/>
</dbReference>
<protein>
    <submittedName>
        <fullName evidence="9">Uncharacterized protein</fullName>
    </submittedName>
</protein>
<name>A0A1B6DE19_9HEMI</name>
<feature type="non-terminal residue" evidence="9">
    <location>
        <position position="1"/>
    </location>
</feature>
<dbReference type="SUPFAM" id="SSF53850">
    <property type="entry name" value="Periplasmic binding protein-like II"/>
    <property type="match status" value="1"/>
</dbReference>
<evidence type="ECO:0000256" key="1">
    <source>
        <dbReference type="ARBA" id="ARBA00004651"/>
    </source>
</evidence>
<comment type="subcellular location">
    <subcellularLocation>
        <location evidence="1">Cell membrane</location>
        <topology evidence="1">Multi-pass membrane protein</topology>
    </subcellularLocation>
</comment>
<reference evidence="9" key="1">
    <citation type="submission" date="2015-12" db="EMBL/GenBank/DDBJ databases">
        <title>De novo transcriptome assembly of four potential Pierce s Disease insect vectors from Arizona vineyards.</title>
        <authorList>
            <person name="Tassone E.E."/>
        </authorList>
    </citation>
    <scope>NUCLEOTIDE SEQUENCE</scope>
</reference>
<sequence>TAQIVEGSLAFYENVYFLRKSRAELWLKTNKSNKISEKTKKNTSETHDKNLHIMSDCTIKMPISIGLEKNSPLKLKFDFLLQKLVETGLIDKWLNDVIHPIKLTEAKFKEDEIKALMNLKKLYGGLIAISIGYMISGIVLLFENLHWKYFGVSPSLTTKYYNNQ</sequence>
<evidence type="ECO:0000256" key="3">
    <source>
        <dbReference type="ARBA" id="ARBA00022692"/>
    </source>
</evidence>
<keyword evidence="2" id="KW-1003">Cell membrane</keyword>
<proteinExistence type="predicted"/>
<evidence type="ECO:0000256" key="7">
    <source>
        <dbReference type="ARBA" id="ARBA00023180"/>
    </source>
</evidence>
<evidence type="ECO:0000256" key="6">
    <source>
        <dbReference type="ARBA" id="ARBA00023170"/>
    </source>
</evidence>
<dbReference type="InterPro" id="IPR052192">
    <property type="entry name" value="Insect_Ionotropic_Sensory_Rcpt"/>
</dbReference>
<gene>
    <name evidence="9" type="ORF">g.45243</name>
</gene>
<dbReference type="PANTHER" id="PTHR42643">
    <property type="entry name" value="IONOTROPIC RECEPTOR 20A-RELATED"/>
    <property type="match status" value="1"/>
</dbReference>
<keyword evidence="3 8" id="KW-0812">Transmembrane</keyword>
<organism evidence="9">
    <name type="scientific">Clastoptera arizonana</name>
    <name type="common">Arizona spittle bug</name>
    <dbReference type="NCBI Taxonomy" id="38151"/>
    <lineage>
        <taxon>Eukaryota</taxon>
        <taxon>Metazoa</taxon>
        <taxon>Ecdysozoa</taxon>
        <taxon>Arthropoda</taxon>
        <taxon>Hexapoda</taxon>
        <taxon>Insecta</taxon>
        <taxon>Pterygota</taxon>
        <taxon>Neoptera</taxon>
        <taxon>Paraneoptera</taxon>
        <taxon>Hemiptera</taxon>
        <taxon>Auchenorrhyncha</taxon>
        <taxon>Cercopoidea</taxon>
        <taxon>Clastopteridae</taxon>
        <taxon>Clastoptera</taxon>
    </lineage>
</organism>
<keyword evidence="6" id="KW-0675">Receptor</keyword>
<evidence type="ECO:0000256" key="5">
    <source>
        <dbReference type="ARBA" id="ARBA00023136"/>
    </source>
</evidence>
<keyword evidence="4 8" id="KW-1133">Transmembrane helix</keyword>
<dbReference type="EMBL" id="GEDC01013350">
    <property type="protein sequence ID" value="JAS23948.1"/>
    <property type="molecule type" value="Transcribed_RNA"/>
</dbReference>
<keyword evidence="7" id="KW-0325">Glycoprotein</keyword>
<evidence type="ECO:0000313" key="9">
    <source>
        <dbReference type="EMBL" id="JAS23948.1"/>
    </source>
</evidence>
<evidence type="ECO:0000256" key="4">
    <source>
        <dbReference type="ARBA" id="ARBA00022989"/>
    </source>
</evidence>
<evidence type="ECO:0000256" key="8">
    <source>
        <dbReference type="SAM" id="Phobius"/>
    </source>
</evidence>
<feature type="transmembrane region" description="Helical" evidence="8">
    <location>
        <begin position="122"/>
        <end position="142"/>
    </location>
</feature>
<dbReference type="GO" id="GO:0005886">
    <property type="term" value="C:plasma membrane"/>
    <property type="evidence" value="ECO:0007669"/>
    <property type="project" value="UniProtKB-SubCell"/>
</dbReference>
<accession>A0A1B6DE19</accession>
<evidence type="ECO:0000256" key="2">
    <source>
        <dbReference type="ARBA" id="ARBA00022475"/>
    </source>
</evidence>
<dbReference type="AlphaFoldDB" id="A0A1B6DE19"/>